<dbReference type="InterPro" id="IPR012844">
    <property type="entry name" value="DhaM_N"/>
</dbReference>
<keyword evidence="15" id="KW-0598">Phosphotransferase system</keyword>
<evidence type="ECO:0000256" key="12">
    <source>
        <dbReference type="ARBA" id="ARBA00022490"/>
    </source>
</evidence>
<comment type="subunit">
    <text evidence="20">Homodimer. The dihydroxyacetone kinase complex is composed of a homodimer of DhaM, a homodimer of DhaK and the subunit DhaL.</text>
</comment>
<dbReference type="GO" id="GO:0009401">
    <property type="term" value="P:phosphoenolpyruvate-dependent sugar phosphotransferase system"/>
    <property type="evidence" value="ECO:0007669"/>
    <property type="project" value="UniProtKB-KW"/>
</dbReference>
<comment type="catalytic activity">
    <reaction evidence="2">
        <text>dihydroxyacetone + phosphoenolpyruvate = dihydroxyacetone phosphate + pyruvate</text>
        <dbReference type="Rhea" id="RHEA:18381"/>
        <dbReference type="ChEBI" id="CHEBI:15361"/>
        <dbReference type="ChEBI" id="CHEBI:16016"/>
        <dbReference type="ChEBI" id="CHEBI:57642"/>
        <dbReference type="ChEBI" id="CHEBI:58702"/>
        <dbReference type="EC" id="2.7.1.121"/>
    </reaction>
</comment>
<dbReference type="Pfam" id="PF00381">
    <property type="entry name" value="PTS-HPr"/>
    <property type="match status" value="1"/>
</dbReference>
<evidence type="ECO:0000256" key="7">
    <source>
        <dbReference type="ARBA" id="ARBA00007837"/>
    </source>
</evidence>
<comment type="function">
    <text evidence="4">General (non sugar-specific) component of the phosphoenolpyruvate-dependent sugar phosphotransferase system (sugar PTS). This major carbohydrate active-transport system catalyzes the phosphorylation of incoming sugar substrates concomitantly with their translocation across the cell membrane. Enzyme I transfers the phosphoryl group from phosphoenolpyruvate (PEP) to the phosphoryl carrier protein (HPr).</text>
</comment>
<dbReference type="GO" id="GO:0008965">
    <property type="term" value="F:phosphoenolpyruvate-protein phosphotransferase activity"/>
    <property type="evidence" value="ECO:0007669"/>
    <property type="project" value="UniProtKB-EC"/>
</dbReference>
<dbReference type="GO" id="GO:0005737">
    <property type="term" value="C:cytoplasm"/>
    <property type="evidence" value="ECO:0007669"/>
    <property type="project" value="UniProtKB-SubCell"/>
</dbReference>
<dbReference type="NCBIfam" id="TIGR01003">
    <property type="entry name" value="PTS_HPr_family"/>
    <property type="match status" value="1"/>
</dbReference>
<proteinExistence type="inferred from homology"/>
<dbReference type="SUPFAM" id="SSF55594">
    <property type="entry name" value="HPr-like"/>
    <property type="match status" value="1"/>
</dbReference>
<dbReference type="InterPro" id="IPR000032">
    <property type="entry name" value="HPr-like"/>
</dbReference>
<dbReference type="PANTHER" id="PTHR46244:SF3">
    <property type="entry name" value="PHOSPHOENOLPYRUVATE-PROTEIN PHOSPHOTRANSFERASE"/>
    <property type="match status" value="1"/>
</dbReference>
<evidence type="ECO:0000256" key="4">
    <source>
        <dbReference type="ARBA" id="ARBA00002728"/>
    </source>
</evidence>
<dbReference type="Pfam" id="PF02896">
    <property type="entry name" value="PEP-utilizers_C"/>
    <property type="match status" value="1"/>
</dbReference>
<evidence type="ECO:0000256" key="9">
    <source>
        <dbReference type="ARBA" id="ARBA00012232"/>
    </source>
</evidence>
<dbReference type="NCBIfam" id="TIGR02364">
    <property type="entry name" value="dha_pts"/>
    <property type="match status" value="1"/>
</dbReference>
<dbReference type="Gene3D" id="3.30.1340.10">
    <property type="entry name" value="HPr-like"/>
    <property type="match status" value="1"/>
</dbReference>
<dbReference type="InterPro" id="IPR015813">
    <property type="entry name" value="Pyrv/PenolPyrv_kinase-like_dom"/>
</dbReference>
<keyword evidence="14" id="KW-0808">Transferase</keyword>
<dbReference type="GO" id="GO:0047324">
    <property type="term" value="F:phosphoenolpyruvate-glycerone phosphotransferase activity"/>
    <property type="evidence" value="ECO:0007669"/>
    <property type="project" value="UniProtKB-EC"/>
</dbReference>
<comment type="function">
    <text evidence="5">Component of the dihydroxyacetone kinase complex, which is responsible for the phosphoenolpyruvate (PEP)-dependent phosphorylation of dihydroxyacetone. DhaM serves as the phosphoryl donor. Is phosphorylated by phosphoenolpyruvate in an EI- and HPr-dependent reaction, and a phosphorelay system on histidine residues finally leads to phosphoryl transfer to DhaL and dihydroxyacetone.</text>
</comment>
<evidence type="ECO:0000256" key="1">
    <source>
        <dbReference type="ARBA" id="ARBA00000683"/>
    </source>
</evidence>
<dbReference type="InterPro" id="IPR036618">
    <property type="entry name" value="PtsI_HPr-bd_sf"/>
</dbReference>
<evidence type="ECO:0000256" key="17">
    <source>
        <dbReference type="ARBA" id="ARBA00022777"/>
    </source>
</evidence>
<name>X1F3V1_9ZZZZ</name>
<dbReference type="Pfam" id="PF03610">
    <property type="entry name" value="EIIA-man"/>
    <property type="match status" value="1"/>
</dbReference>
<evidence type="ECO:0000256" key="16">
    <source>
        <dbReference type="ARBA" id="ARBA00022723"/>
    </source>
</evidence>
<sequence length="775" mass="85309">MVGIVIVAHSAKLAEGIKELAEQMSQGRVLIAAAGGLDNNTIGTNAERIFEAINAVYQPDGVLILLDLGSAVLSTEIAIQMLDLEKQSKVLMSEAPILEGAIAATVEASIGSSLKKVDNAARRVITVPKIAGSIPLVQSEAPIGTQKKVPYKNKIILPIINEIGLHARPAALFVQTASKFKSDIKVRNLTTGSSVINAKSMFGVLGLGAQKDHQIAISADGPDVAKAFKTLRKLVENGFGEMDQPPPVFIRTPCVEETQGEMEVRKHVPVADWTMRKLKGIQASPGIAIGPVYLHHPQILRVEQRSVDNSQSEWVRFLEAVDRAKAEIAIIKNRTITEVGAAEAEIFTAHQLFLEDPDLLNQVQKQIKDRHLRAETALTETVESYTELLRNMEGEIFRQRAIDVEDVGQRVLRILLGENEMPLAELSEPVVLVAHDLTPSDTAQLDKEKILGFCTAIGGTTSHTAILAQILRIPAVVGLGEEILNISEGVLLIIDGEEGVVIINPDDATTATYKSRLEKLITQHQVAKLTAQKPACTQDGYCVEVVANVSDMNSAQVALEYGAEGIGLLRTEFLYLNRDTMPSEEEQYKAYRAIADLMGQRLLIIRTLDIGGDKPLPYLDFSQELNPFLGWRAIRLSLDNIDLFKSQIKAILRAGYERNVKIMFPMITNVEEVHQVKRILAEAMIELEKHNVSFMHDVEVGIMVETPAAALTTDILVKEVDFFSIGTNDLIQYTMACDRTNERMAYLYNPFHPVILRLVKRVIEVAHHAGKWGLL</sequence>
<dbReference type="SUPFAM" id="SSF51621">
    <property type="entry name" value="Phosphoenolpyruvate/pyruvate domain"/>
    <property type="match status" value="1"/>
</dbReference>
<dbReference type="EC" id="2.7.3.9" evidence="9"/>
<comment type="subcellular location">
    <subcellularLocation>
        <location evidence="6">Cytoplasm</location>
    </subcellularLocation>
</comment>
<keyword evidence="12" id="KW-0963">Cytoplasm</keyword>
<dbReference type="InterPro" id="IPR035895">
    <property type="entry name" value="HPr-like_sf"/>
</dbReference>
<dbReference type="PRINTS" id="PR00107">
    <property type="entry name" value="PHOSPHOCPHPR"/>
</dbReference>
<evidence type="ECO:0000256" key="15">
    <source>
        <dbReference type="ARBA" id="ARBA00022683"/>
    </source>
</evidence>
<evidence type="ECO:0000259" key="22">
    <source>
        <dbReference type="PROSITE" id="PS51350"/>
    </source>
</evidence>
<dbReference type="InterPro" id="IPR036637">
    <property type="entry name" value="Phosphohistidine_dom_sf"/>
</dbReference>
<protein>
    <recommendedName>
        <fullName evidence="10">Phosphoenolpyruvate-protein phosphotransferase</fullName>
        <ecNumber evidence="8">2.7.1.121</ecNumber>
        <ecNumber evidence="9">2.7.3.9</ecNumber>
    </recommendedName>
    <alternativeName>
        <fullName evidence="19">Phosphotransferase system, enzyme I</fullName>
    </alternativeName>
</protein>
<dbReference type="PROSITE" id="PS51350">
    <property type="entry name" value="PTS_HPR_DOM"/>
    <property type="match status" value="1"/>
</dbReference>
<comment type="caution">
    <text evidence="23">The sequence shown here is derived from an EMBL/GenBank/DDBJ whole genome shotgun (WGS) entry which is preliminary data.</text>
</comment>
<dbReference type="InterPro" id="IPR050499">
    <property type="entry name" value="PEP-utilizing_PTS_enzyme"/>
</dbReference>
<evidence type="ECO:0000313" key="23">
    <source>
        <dbReference type="EMBL" id="GAH27260.1"/>
    </source>
</evidence>
<dbReference type="Gene3D" id="3.50.30.10">
    <property type="entry name" value="Phosphohistidine domain"/>
    <property type="match status" value="1"/>
</dbReference>
<dbReference type="Gene3D" id="1.10.274.10">
    <property type="entry name" value="PtsI, HPr-binding domain"/>
    <property type="match status" value="1"/>
</dbReference>
<dbReference type="InterPro" id="IPR006318">
    <property type="entry name" value="PTS_EI-like"/>
</dbReference>
<dbReference type="Pfam" id="PF00391">
    <property type="entry name" value="PEP-utilizers"/>
    <property type="match status" value="1"/>
</dbReference>
<feature type="domain" description="PTS EIIA type-4" evidence="21">
    <location>
        <begin position="1"/>
        <end position="125"/>
    </location>
</feature>
<dbReference type="CDD" id="cd00367">
    <property type="entry name" value="PTS-HPr_like"/>
    <property type="match status" value="1"/>
</dbReference>
<dbReference type="AlphaFoldDB" id="X1F3V1"/>
<keyword evidence="18" id="KW-0460">Magnesium</keyword>
<evidence type="ECO:0000256" key="3">
    <source>
        <dbReference type="ARBA" id="ARBA00001946"/>
    </source>
</evidence>
<dbReference type="InterPro" id="IPR002114">
    <property type="entry name" value="PTS_HPr_Ser_P_site"/>
</dbReference>
<evidence type="ECO:0000256" key="20">
    <source>
        <dbReference type="ARBA" id="ARBA00046577"/>
    </source>
</evidence>
<accession>X1F3V1</accession>
<evidence type="ECO:0000256" key="6">
    <source>
        <dbReference type="ARBA" id="ARBA00004496"/>
    </source>
</evidence>
<evidence type="ECO:0000256" key="10">
    <source>
        <dbReference type="ARBA" id="ARBA00016544"/>
    </source>
</evidence>
<dbReference type="InterPro" id="IPR000121">
    <property type="entry name" value="PEP_util_C"/>
</dbReference>
<dbReference type="InterPro" id="IPR008279">
    <property type="entry name" value="PEP-util_enz_mobile_dom"/>
</dbReference>
<keyword evidence="13" id="KW-0762">Sugar transport</keyword>
<dbReference type="PROSITE" id="PS00369">
    <property type="entry name" value="PTS_HPR_HIS"/>
    <property type="match status" value="1"/>
</dbReference>
<feature type="domain" description="HPr" evidence="22">
    <location>
        <begin position="150"/>
        <end position="242"/>
    </location>
</feature>
<keyword evidence="11" id="KW-0813">Transport</keyword>
<evidence type="ECO:0000256" key="14">
    <source>
        <dbReference type="ARBA" id="ARBA00022679"/>
    </source>
</evidence>
<keyword evidence="17" id="KW-0418">Kinase</keyword>
<dbReference type="PROSITE" id="PS51096">
    <property type="entry name" value="PTS_EIIA_TYPE_4"/>
    <property type="match status" value="1"/>
</dbReference>
<dbReference type="PROSITE" id="PS00742">
    <property type="entry name" value="PEP_ENZYMES_2"/>
    <property type="match status" value="1"/>
</dbReference>
<evidence type="ECO:0000256" key="19">
    <source>
        <dbReference type="ARBA" id="ARBA00033235"/>
    </source>
</evidence>
<dbReference type="InterPro" id="IPR036662">
    <property type="entry name" value="PTS_EIIA_man-typ_sf"/>
</dbReference>
<dbReference type="InterPro" id="IPR008731">
    <property type="entry name" value="PTS_EIN"/>
</dbReference>
<evidence type="ECO:0000256" key="2">
    <source>
        <dbReference type="ARBA" id="ARBA00001113"/>
    </source>
</evidence>
<dbReference type="SUPFAM" id="SSF47831">
    <property type="entry name" value="Enzyme I of the PEP:sugar phosphotransferase system HPr-binding (sub)domain"/>
    <property type="match status" value="1"/>
</dbReference>
<evidence type="ECO:0000256" key="8">
    <source>
        <dbReference type="ARBA" id="ARBA00012095"/>
    </source>
</evidence>
<organism evidence="23">
    <name type="scientific">marine sediment metagenome</name>
    <dbReference type="NCBI Taxonomy" id="412755"/>
    <lineage>
        <taxon>unclassified sequences</taxon>
        <taxon>metagenomes</taxon>
        <taxon>ecological metagenomes</taxon>
    </lineage>
</organism>
<dbReference type="InterPro" id="IPR023151">
    <property type="entry name" value="PEP_util_CS"/>
</dbReference>
<dbReference type="Gene3D" id="3.40.50.510">
    <property type="entry name" value="Phosphotransferase system, mannose-type IIA component"/>
    <property type="match status" value="1"/>
</dbReference>
<dbReference type="PRINTS" id="PR01736">
    <property type="entry name" value="PHPHTRNFRASE"/>
</dbReference>
<dbReference type="SUPFAM" id="SSF52009">
    <property type="entry name" value="Phosphohistidine domain"/>
    <property type="match status" value="1"/>
</dbReference>
<dbReference type="NCBIfam" id="TIGR01417">
    <property type="entry name" value="PTS_I_fam"/>
    <property type="match status" value="1"/>
</dbReference>
<dbReference type="InterPro" id="IPR001020">
    <property type="entry name" value="PTS_HPr_His_P_site"/>
</dbReference>
<dbReference type="Gene3D" id="3.20.20.60">
    <property type="entry name" value="Phosphoenolpyruvate-binding domains"/>
    <property type="match status" value="1"/>
</dbReference>
<keyword evidence="16" id="KW-0479">Metal-binding</keyword>
<evidence type="ECO:0000256" key="5">
    <source>
        <dbReference type="ARBA" id="ARBA00002788"/>
    </source>
</evidence>
<comment type="cofactor">
    <cofactor evidence="3">
        <name>Mg(2+)</name>
        <dbReference type="ChEBI" id="CHEBI:18420"/>
    </cofactor>
</comment>
<dbReference type="InterPro" id="IPR040442">
    <property type="entry name" value="Pyrv_kinase-like_dom_sf"/>
</dbReference>
<dbReference type="EMBL" id="BARU01000110">
    <property type="protein sequence ID" value="GAH27260.1"/>
    <property type="molecule type" value="Genomic_DNA"/>
</dbReference>
<dbReference type="GO" id="GO:0016020">
    <property type="term" value="C:membrane"/>
    <property type="evidence" value="ECO:0007669"/>
    <property type="project" value="InterPro"/>
</dbReference>
<dbReference type="EC" id="2.7.1.121" evidence="8"/>
<reference evidence="23" key="1">
    <citation type="journal article" date="2014" name="Front. Microbiol.">
        <title>High frequency of phylogenetically diverse reductive dehalogenase-homologous genes in deep subseafloor sedimentary metagenomes.</title>
        <authorList>
            <person name="Kawai M."/>
            <person name="Futagami T."/>
            <person name="Toyoda A."/>
            <person name="Takaki Y."/>
            <person name="Nishi S."/>
            <person name="Hori S."/>
            <person name="Arai W."/>
            <person name="Tsubouchi T."/>
            <person name="Morono Y."/>
            <person name="Uchiyama I."/>
            <person name="Ito T."/>
            <person name="Fujiyama A."/>
            <person name="Inagaki F."/>
            <person name="Takami H."/>
        </authorList>
    </citation>
    <scope>NUCLEOTIDE SEQUENCE</scope>
    <source>
        <strain evidence="23">Expedition CK06-06</strain>
    </source>
</reference>
<dbReference type="GO" id="GO:0046872">
    <property type="term" value="F:metal ion binding"/>
    <property type="evidence" value="ECO:0007669"/>
    <property type="project" value="UniProtKB-KW"/>
</dbReference>
<dbReference type="InterPro" id="IPR004701">
    <property type="entry name" value="PTS_EIIA_man-typ"/>
</dbReference>
<comment type="catalytic activity">
    <reaction evidence="1">
        <text>L-histidyl-[protein] + phosphoenolpyruvate = N(pros)-phospho-L-histidyl-[protein] + pyruvate</text>
        <dbReference type="Rhea" id="RHEA:23880"/>
        <dbReference type="Rhea" id="RHEA-COMP:9745"/>
        <dbReference type="Rhea" id="RHEA-COMP:9746"/>
        <dbReference type="ChEBI" id="CHEBI:15361"/>
        <dbReference type="ChEBI" id="CHEBI:29979"/>
        <dbReference type="ChEBI" id="CHEBI:58702"/>
        <dbReference type="ChEBI" id="CHEBI:64837"/>
        <dbReference type="EC" id="2.7.3.9"/>
    </reaction>
</comment>
<dbReference type="PANTHER" id="PTHR46244">
    <property type="entry name" value="PHOSPHOENOLPYRUVATE-PROTEIN PHOSPHOTRANSFERASE"/>
    <property type="match status" value="1"/>
</dbReference>
<evidence type="ECO:0000256" key="18">
    <source>
        <dbReference type="ARBA" id="ARBA00022842"/>
    </source>
</evidence>
<gene>
    <name evidence="23" type="ORF">S03H2_00534</name>
</gene>
<dbReference type="Pfam" id="PF05524">
    <property type="entry name" value="PEP-utilisers_N"/>
    <property type="match status" value="1"/>
</dbReference>
<comment type="similarity">
    <text evidence="7">Belongs to the PEP-utilizing enzyme family.</text>
</comment>
<dbReference type="PROSITE" id="PS00589">
    <property type="entry name" value="PTS_HPR_SER"/>
    <property type="match status" value="1"/>
</dbReference>
<evidence type="ECO:0000259" key="21">
    <source>
        <dbReference type="PROSITE" id="PS51096"/>
    </source>
</evidence>
<dbReference type="SUPFAM" id="SSF53062">
    <property type="entry name" value="PTS system fructose IIA component-like"/>
    <property type="match status" value="1"/>
</dbReference>
<evidence type="ECO:0000256" key="11">
    <source>
        <dbReference type="ARBA" id="ARBA00022448"/>
    </source>
</evidence>
<evidence type="ECO:0000256" key="13">
    <source>
        <dbReference type="ARBA" id="ARBA00022597"/>
    </source>
</evidence>